<sequence>MSPRAQITVFTSTDARQPLNKRFFVAPDGTLGKTSLAQMVNGVGQVVNLERPADLVNVRNALTAHQAIGLGVPLTPYLPETFNITTKENKQRYPQFYAEHITRTAAHMGAPKTPARVFMLDSDPDAMPPAVADRLGVAGGVRPALRTIWPELARAEAIETASSSAGVRLAGHPIPTANSLHTFGFIPADTNLSELLKDLQRRAWLHGFAWHMVSKSGHLLERSIVDTTVGGMERLIYEAAPTIDPGVERDAPPPVVLSGQPVADLPAPLTDAERTTADALRIADRERMAALAGMVRTHWRVGRRERIKAHGSTKSDAEIDADLDAFDRFSILTDDFVLQLADGTDITVAELLDSGRFADGQYIPCPIEGRDYGSATAHLRLGVDAHIFSFAHGWNRRFTFARHGEAANFTNNVLPAGSGTMDDARAVVADTFHELAASFKPWAEYLIERQMVTEQRAEEAKAIRDKTPSPPMARPMPEPPADALARVVRVATGVGKTYGIENAVHSLAANWQAMSKHAASAQGAAGLWRAPVVVAMPRHELIDATVDRIRAIEAEHPHIEPLKIGVLRGRDHPHPDDPKRYLCGLRPPKGETTDAQIYKTPVSLAIDAGLGVDRAVCAACPLRDGCKYIELRDDARSADVVFMPHQYLRQSANGLFPRGAIAGLIVDEDPTLIAVGSDQPFPLDHLNPDTLDQCDGGQPAFGPDQKRLRDRLAMIHTTLANTPDGRVPAHWIINREQYSELIDALGKRRGEFGKVSDVGDTGKQELIDWKNDKGPYNDAMHVLRYLRKHTSTDAMAQYQTIPALKLNTAAANGKRAVWIGGHTPIHHTWTDAPFAVMSATIDPELFRYAIGKGAQDRLTVTHAMPPLPENTTLRTVTDKSFSRSSLVAPDPMTNLLKPSPLLMDVERYSQHRRKQLGAKRALVVAQKAVTDTGLFDADNDDGLTVMHFNATTGQNEAADATYALIIGRVLPTMDAIEHIVEILTQTAIPQAQRVPLDAHPARYIEGFHARALPNSGPIPTRGVIYHPNTIANRLLILIVRGELMQSIGRLRAHRRPDEKLFIDILTDTPLPLFYDEWGTWQELQPTVRDMLNVRGLDVDKGVRHRRELIRIALGGIFETPEQIKNAEEYETDVRGLETHRQRMARDFGRTYRPRLGIPSCAPDFKAQGGCFVTVGGERVPVTVDAATQDAADAILRPLFGFGGQADGFAPLGDVLDAVVDYLRTQPPEQMIERGTGAGSIAHTIRQAFPDLDATAIVKRLKAEKRLIAGVRVRLGSKMRPTMRPKP</sequence>
<evidence type="ECO:0000313" key="1">
    <source>
        <dbReference type="EMBL" id="KEJ98270.1"/>
    </source>
</evidence>
<keyword evidence="2" id="KW-1185">Reference proteome</keyword>
<accession>A0A073J8X4</accession>
<comment type="caution">
    <text evidence="1">The sequence shown here is derived from an EMBL/GenBank/DDBJ whole genome shotgun (WGS) entry which is preliminary data.</text>
</comment>
<name>A0A073J8X4_9RHOB</name>
<dbReference type="RefSeq" id="WP_037921863.1">
    <property type="nucleotide sequence ID" value="NZ_FQVP01000001.1"/>
</dbReference>
<dbReference type="Gene3D" id="3.40.50.300">
    <property type="entry name" value="P-loop containing nucleotide triphosphate hydrolases"/>
    <property type="match status" value="1"/>
</dbReference>
<organism evidence="1 2">
    <name type="scientific">Pseudosulfitobacter pseudonitzschiae</name>
    <dbReference type="NCBI Taxonomy" id="1402135"/>
    <lineage>
        <taxon>Bacteria</taxon>
        <taxon>Pseudomonadati</taxon>
        <taxon>Pseudomonadota</taxon>
        <taxon>Alphaproteobacteria</taxon>
        <taxon>Rhodobacterales</taxon>
        <taxon>Roseobacteraceae</taxon>
        <taxon>Pseudosulfitobacter</taxon>
    </lineage>
</organism>
<proteinExistence type="predicted"/>
<dbReference type="InterPro" id="IPR027417">
    <property type="entry name" value="P-loop_NTPase"/>
</dbReference>
<protein>
    <submittedName>
        <fullName evidence="1">Uncharacterized protein</fullName>
    </submittedName>
</protein>
<dbReference type="EMBL" id="JAMD01000001">
    <property type="protein sequence ID" value="KEJ98270.1"/>
    <property type="molecule type" value="Genomic_DNA"/>
</dbReference>
<evidence type="ECO:0000313" key="2">
    <source>
        <dbReference type="Proteomes" id="UP000027746"/>
    </source>
</evidence>
<reference evidence="1 2" key="1">
    <citation type="submission" date="2014-01" db="EMBL/GenBank/DDBJ databases">
        <title>Sulfitobacter sp. H3 (MCCC 1A00686) Genome Sequencing.</title>
        <authorList>
            <person name="Lai Q."/>
            <person name="Hong Z."/>
        </authorList>
    </citation>
    <scope>NUCLEOTIDE SEQUENCE [LARGE SCALE GENOMIC DNA]</scope>
    <source>
        <strain evidence="1 2">H3</strain>
    </source>
</reference>
<gene>
    <name evidence="1" type="ORF">SUH3_04545</name>
</gene>
<dbReference type="Proteomes" id="UP000027746">
    <property type="component" value="Unassembled WGS sequence"/>
</dbReference>